<dbReference type="GO" id="GO:0032259">
    <property type="term" value="P:methylation"/>
    <property type="evidence" value="ECO:0007669"/>
    <property type="project" value="UniProtKB-KW"/>
</dbReference>
<keyword evidence="2" id="KW-0808">Transferase</keyword>
<dbReference type="Pfam" id="PF08241">
    <property type="entry name" value="Methyltransf_11"/>
    <property type="match status" value="1"/>
</dbReference>
<dbReference type="Proteomes" id="UP000199513">
    <property type="component" value="Unassembled WGS sequence"/>
</dbReference>
<evidence type="ECO:0000313" key="3">
    <source>
        <dbReference type="Proteomes" id="UP000199513"/>
    </source>
</evidence>
<protein>
    <submittedName>
        <fullName evidence="2">Methyltransferase domain-containing protein</fullName>
    </submittedName>
</protein>
<sequence length="284" mass="32580">MKAVQIIELLASPYKEKISSQNSTTNSESSKDFSMIEGIPIFLVGDTQQNFYEEFYQSQAEPWAYSGRAAEVLRHEYVAEQVKNIYQEKGRKLTILDLGCSLGHITERLHPYGETIVGLDISLTAVAKAKKRCEEVVKGKDNPYQFIVASCLELPFQENTFDVVIASDGIWGWFVEDTEKSKKAVAEIYKVLKDSGIVIHTDYLHPRKFAKFVQLTMSAPFQLIKEEPMYDRLWYRLESWTKSLQGFTWIKKLLANVGFAKKLRTLARLFGRNYSKHISVIAKK</sequence>
<evidence type="ECO:0000313" key="2">
    <source>
        <dbReference type="EMBL" id="SFF41633.1"/>
    </source>
</evidence>
<dbReference type="RefSeq" id="WP_091548557.1">
    <property type="nucleotide sequence ID" value="NZ_FONY01000032.1"/>
</dbReference>
<reference evidence="2 3" key="1">
    <citation type="submission" date="2016-10" db="EMBL/GenBank/DDBJ databases">
        <authorList>
            <person name="de Groot N.N."/>
        </authorList>
    </citation>
    <scope>NUCLEOTIDE SEQUENCE [LARGE SCALE GENOMIC DNA]</scope>
    <source>
        <strain>GEY</strain>
        <strain evidence="3">DSM 9560</strain>
    </source>
</reference>
<dbReference type="Gene3D" id="3.40.50.150">
    <property type="entry name" value="Vaccinia Virus protein VP39"/>
    <property type="match status" value="1"/>
</dbReference>
<dbReference type="SUPFAM" id="SSF53335">
    <property type="entry name" value="S-adenosyl-L-methionine-dependent methyltransferases"/>
    <property type="match status" value="1"/>
</dbReference>
<keyword evidence="3" id="KW-1185">Reference proteome</keyword>
<dbReference type="InterPro" id="IPR013216">
    <property type="entry name" value="Methyltransf_11"/>
</dbReference>
<evidence type="ECO:0000259" key="1">
    <source>
        <dbReference type="Pfam" id="PF08241"/>
    </source>
</evidence>
<accession>A0A1I2IJ00</accession>
<organism evidence="2 3">
    <name type="scientific">Thermoflexibacter ruber</name>
    <dbReference type="NCBI Taxonomy" id="1003"/>
    <lineage>
        <taxon>Bacteria</taxon>
        <taxon>Pseudomonadati</taxon>
        <taxon>Bacteroidota</taxon>
        <taxon>Cytophagia</taxon>
        <taxon>Cytophagales</taxon>
        <taxon>Thermoflexibacteraceae</taxon>
        <taxon>Thermoflexibacter</taxon>
    </lineage>
</organism>
<dbReference type="GO" id="GO:0008757">
    <property type="term" value="F:S-adenosylmethionine-dependent methyltransferase activity"/>
    <property type="evidence" value="ECO:0007669"/>
    <property type="project" value="InterPro"/>
</dbReference>
<dbReference type="AlphaFoldDB" id="A0A1I2IJ00"/>
<dbReference type="OrthoDB" id="9790023at2"/>
<dbReference type="STRING" id="1003.SAMN04488541_103240"/>
<proteinExistence type="predicted"/>
<dbReference type="EMBL" id="FONY01000032">
    <property type="protein sequence ID" value="SFF41633.1"/>
    <property type="molecule type" value="Genomic_DNA"/>
</dbReference>
<keyword evidence="2" id="KW-0489">Methyltransferase</keyword>
<name>A0A1I2IJ00_9BACT</name>
<gene>
    <name evidence="2" type="ORF">SAMN04488541_103240</name>
</gene>
<dbReference type="PANTHER" id="PTHR43591">
    <property type="entry name" value="METHYLTRANSFERASE"/>
    <property type="match status" value="1"/>
</dbReference>
<feature type="domain" description="Methyltransferase type 11" evidence="1">
    <location>
        <begin position="96"/>
        <end position="199"/>
    </location>
</feature>
<dbReference type="InterPro" id="IPR029063">
    <property type="entry name" value="SAM-dependent_MTases_sf"/>
</dbReference>
<dbReference type="CDD" id="cd02440">
    <property type="entry name" value="AdoMet_MTases"/>
    <property type="match status" value="1"/>
</dbReference>